<name>A0AAW0HDC5_MYOGA</name>
<feature type="domain" description="DOP1-like C-terminal" evidence="2">
    <location>
        <begin position="79"/>
        <end position="211"/>
    </location>
</feature>
<dbReference type="InterPro" id="IPR056457">
    <property type="entry name" value="DOP1_C"/>
</dbReference>
<evidence type="ECO:0000313" key="4">
    <source>
        <dbReference type="Proteomes" id="UP001488838"/>
    </source>
</evidence>
<proteinExistence type="predicted"/>
<organism evidence="3 4">
    <name type="scientific">Myodes glareolus</name>
    <name type="common">Bank vole</name>
    <name type="synonym">Clethrionomys glareolus</name>
    <dbReference type="NCBI Taxonomy" id="447135"/>
    <lineage>
        <taxon>Eukaryota</taxon>
        <taxon>Metazoa</taxon>
        <taxon>Chordata</taxon>
        <taxon>Craniata</taxon>
        <taxon>Vertebrata</taxon>
        <taxon>Euteleostomi</taxon>
        <taxon>Mammalia</taxon>
        <taxon>Eutheria</taxon>
        <taxon>Euarchontoglires</taxon>
        <taxon>Glires</taxon>
        <taxon>Rodentia</taxon>
        <taxon>Myomorpha</taxon>
        <taxon>Muroidea</taxon>
        <taxon>Cricetidae</taxon>
        <taxon>Arvicolinae</taxon>
        <taxon>Myodes</taxon>
    </lineage>
</organism>
<dbReference type="InterPro" id="IPR040314">
    <property type="entry name" value="DOP1"/>
</dbReference>
<dbReference type="Proteomes" id="UP001488838">
    <property type="component" value="Unassembled WGS sequence"/>
</dbReference>
<feature type="region of interest" description="Disordered" evidence="1">
    <location>
        <begin position="211"/>
        <end position="233"/>
    </location>
</feature>
<dbReference type="GO" id="GO:0005802">
    <property type="term" value="C:trans-Golgi network"/>
    <property type="evidence" value="ECO:0007669"/>
    <property type="project" value="TreeGrafter"/>
</dbReference>
<evidence type="ECO:0000259" key="2">
    <source>
        <dbReference type="Pfam" id="PF24598"/>
    </source>
</evidence>
<dbReference type="GO" id="GO:0005829">
    <property type="term" value="C:cytosol"/>
    <property type="evidence" value="ECO:0007669"/>
    <property type="project" value="GOC"/>
</dbReference>
<sequence>MLLRLRQWCQPLPPPFTACKHSLSWQSDEKEKAVPLISRLLYYVFPYLRNHSAYNAPSFRAGAQLLSSLSGYAYTKRAWKKELLELWKSIIDHLLTHEKTMFKDLMNMQSSSLKLFSSFEQKAMLLKRQAFAVFSGELDQYHLYLPLIQERLTDNLRVGQTSTVAAQMFLFFRVLLLRISPQHLTSLWPIMVSELIQTFIQLEEDLKEEDESLRNSHKTNRVKVPVADGSGPSGGAVSPGDLVMYLSACKFLDTALSFPPDKMPLFQIYRWAFVPEVDTEHPAFLSELEENHQECRPHTETGSSDEITGESEFPLLRQHSVSSIRQLMPFFKTVNCAFKTQSHLPSEVPGTSVPEFPVAESPKVLRQLEECVEHDFLEHPEC</sequence>
<gene>
    <name evidence="3" type="ORF">U0070_007041</name>
</gene>
<dbReference type="PANTHER" id="PTHR14042:SF23">
    <property type="entry name" value="PROTEIN DOPEY-2"/>
    <property type="match status" value="1"/>
</dbReference>
<keyword evidence="4" id="KW-1185">Reference proteome</keyword>
<reference evidence="3 4" key="1">
    <citation type="journal article" date="2023" name="bioRxiv">
        <title>Conserved and derived expression patterns and positive selection on dental genes reveal complex evolutionary context of ever-growing rodent molars.</title>
        <authorList>
            <person name="Calamari Z.T."/>
            <person name="Song A."/>
            <person name="Cohen E."/>
            <person name="Akter M."/>
            <person name="Roy R.D."/>
            <person name="Hallikas O."/>
            <person name="Christensen M.M."/>
            <person name="Li P."/>
            <person name="Marangoni P."/>
            <person name="Jernvall J."/>
            <person name="Klein O.D."/>
        </authorList>
    </citation>
    <scope>NUCLEOTIDE SEQUENCE [LARGE SCALE GENOMIC DNA]</scope>
    <source>
        <strain evidence="3">V071</strain>
    </source>
</reference>
<evidence type="ECO:0000256" key="1">
    <source>
        <dbReference type="SAM" id="MobiDB-lite"/>
    </source>
</evidence>
<dbReference type="GO" id="GO:0005768">
    <property type="term" value="C:endosome"/>
    <property type="evidence" value="ECO:0007669"/>
    <property type="project" value="TreeGrafter"/>
</dbReference>
<dbReference type="Pfam" id="PF24598">
    <property type="entry name" value="DOP1_C"/>
    <property type="match status" value="1"/>
</dbReference>
<protein>
    <recommendedName>
        <fullName evidence="2">DOP1-like C-terminal domain-containing protein</fullName>
    </recommendedName>
</protein>
<dbReference type="AlphaFoldDB" id="A0AAW0HDC5"/>
<dbReference type="GO" id="GO:0006895">
    <property type="term" value="P:Golgi to endosome transport"/>
    <property type="evidence" value="ECO:0007669"/>
    <property type="project" value="InterPro"/>
</dbReference>
<accession>A0AAW0HDC5</accession>
<comment type="caution">
    <text evidence="3">The sequence shown here is derived from an EMBL/GenBank/DDBJ whole genome shotgun (WGS) entry which is preliminary data.</text>
</comment>
<evidence type="ECO:0000313" key="3">
    <source>
        <dbReference type="EMBL" id="KAK7800897.1"/>
    </source>
</evidence>
<feature type="compositionally biased region" description="Low complexity" evidence="1">
    <location>
        <begin position="224"/>
        <end position="233"/>
    </location>
</feature>
<dbReference type="PANTHER" id="PTHR14042">
    <property type="entry name" value="DOPEY-RELATED"/>
    <property type="match status" value="1"/>
</dbReference>
<dbReference type="EMBL" id="JBBHLL010000530">
    <property type="protein sequence ID" value="KAK7800897.1"/>
    <property type="molecule type" value="Genomic_DNA"/>
</dbReference>